<dbReference type="EMBL" id="REGN01008043">
    <property type="protein sequence ID" value="RNA04566.1"/>
    <property type="molecule type" value="Genomic_DNA"/>
</dbReference>
<protein>
    <submittedName>
        <fullName evidence="1">Uncharacterized protein</fullName>
    </submittedName>
</protein>
<dbReference type="Proteomes" id="UP000276133">
    <property type="component" value="Unassembled WGS sequence"/>
</dbReference>
<accession>A0A3M7PZD5</accession>
<proteinExistence type="predicted"/>
<dbReference type="AlphaFoldDB" id="A0A3M7PZD5"/>
<reference evidence="1 2" key="1">
    <citation type="journal article" date="2018" name="Sci. Rep.">
        <title>Genomic signatures of local adaptation to the degree of environmental predictability in rotifers.</title>
        <authorList>
            <person name="Franch-Gras L."/>
            <person name="Hahn C."/>
            <person name="Garcia-Roger E.M."/>
            <person name="Carmona M.J."/>
            <person name="Serra M."/>
            <person name="Gomez A."/>
        </authorList>
    </citation>
    <scope>NUCLEOTIDE SEQUENCE [LARGE SCALE GENOMIC DNA]</scope>
    <source>
        <strain evidence="1">HYR1</strain>
    </source>
</reference>
<evidence type="ECO:0000313" key="2">
    <source>
        <dbReference type="Proteomes" id="UP000276133"/>
    </source>
</evidence>
<organism evidence="1 2">
    <name type="scientific">Brachionus plicatilis</name>
    <name type="common">Marine rotifer</name>
    <name type="synonym">Brachionus muelleri</name>
    <dbReference type="NCBI Taxonomy" id="10195"/>
    <lineage>
        <taxon>Eukaryota</taxon>
        <taxon>Metazoa</taxon>
        <taxon>Spiralia</taxon>
        <taxon>Gnathifera</taxon>
        <taxon>Rotifera</taxon>
        <taxon>Eurotatoria</taxon>
        <taxon>Monogononta</taxon>
        <taxon>Pseudotrocha</taxon>
        <taxon>Ploima</taxon>
        <taxon>Brachionidae</taxon>
        <taxon>Brachionus</taxon>
    </lineage>
</organism>
<gene>
    <name evidence="1" type="ORF">BpHYR1_010317</name>
</gene>
<sequence>MDFKSKYNFNSLKCNKEKFLYILYLKFTIPFKMIYQLSNVKNILIKKELERLMKLMFTILEKFKIHIKFSHLLLNN</sequence>
<keyword evidence="2" id="KW-1185">Reference proteome</keyword>
<comment type="caution">
    <text evidence="1">The sequence shown here is derived from an EMBL/GenBank/DDBJ whole genome shotgun (WGS) entry which is preliminary data.</text>
</comment>
<name>A0A3M7PZD5_BRAPC</name>
<evidence type="ECO:0000313" key="1">
    <source>
        <dbReference type="EMBL" id="RNA04566.1"/>
    </source>
</evidence>